<dbReference type="EMBL" id="MUZR01000024">
    <property type="protein sequence ID" value="OOC10089.1"/>
    <property type="molecule type" value="Genomic_DNA"/>
</dbReference>
<keyword evidence="2" id="KW-0812">Transmembrane</keyword>
<sequence>MVSTKGNRLLPIIGLAVGALMILVMLRSCGTEPTAEAPDSLDQRQAAAQPDADTATDTIRTLTAEQRETRRQLRELREDNQRMREQLAEEARQEPDPERQSHLEGLLGRMDQLSSRVQDMGQQLEQRDEDPDLVPGSDIPIGLGIREDEAPVIQDRTRTAEPESADTLRWTNPVGYDPEEEGGGLLDRSRSVAGTIRDRGAAGVEHARDTAARATGTDTPEEDPRYTVPRNSTLMGSTAMTALIGRVPHGGTVEDPVPFKVIVGERNLAANDIEIPNIEGMIFSGTAMGDWTLSCVRGSVESVTFVFQDGTVRTLPDPDGDSGDSLGWISNEQGVPCIAGDRISNAPAYLAQATGIVTAQAAADAAAAAQTTQIVGQEGFTQNIVTGDTGEFIAGRAASGAAREVAQWLRERQESHFDAVFAPAGETVAVHLDRELRIDYELEGRRVSHEAFERRSTHRTLD</sequence>
<organism evidence="3 4">
    <name type="scientific">Thioalkalivibrio halophilus</name>
    <dbReference type="NCBI Taxonomy" id="252474"/>
    <lineage>
        <taxon>Bacteria</taxon>
        <taxon>Pseudomonadati</taxon>
        <taxon>Pseudomonadota</taxon>
        <taxon>Gammaproteobacteria</taxon>
        <taxon>Chromatiales</taxon>
        <taxon>Ectothiorhodospiraceae</taxon>
        <taxon>Thioalkalivibrio</taxon>
    </lineage>
</organism>
<accession>A0A1V2ZYD3</accession>
<evidence type="ECO:0000313" key="3">
    <source>
        <dbReference type="EMBL" id="OOC10089.1"/>
    </source>
</evidence>
<dbReference type="NCBIfam" id="TIGR03752">
    <property type="entry name" value="conj_TIGR03752"/>
    <property type="match status" value="1"/>
</dbReference>
<gene>
    <name evidence="3" type="ORF">B1A74_07670</name>
</gene>
<feature type="compositionally biased region" description="Basic and acidic residues" evidence="1">
    <location>
        <begin position="200"/>
        <end position="211"/>
    </location>
</feature>
<evidence type="ECO:0000313" key="4">
    <source>
        <dbReference type="Proteomes" id="UP000189177"/>
    </source>
</evidence>
<dbReference type="Proteomes" id="UP000189177">
    <property type="component" value="Unassembled WGS sequence"/>
</dbReference>
<proteinExistence type="predicted"/>
<dbReference type="STRING" id="252474.B1A74_07670"/>
<feature type="region of interest" description="Disordered" evidence="1">
    <location>
        <begin position="116"/>
        <end position="143"/>
    </location>
</feature>
<feature type="region of interest" description="Disordered" evidence="1">
    <location>
        <begin position="75"/>
        <end position="101"/>
    </location>
</feature>
<dbReference type="AlphaFoldDB" id="A0A1V2ZYD3"/>
<name>A0A1V2ZYD3_9GAMM</name>
<keyword evidence="2" id="KW-1133">Transmembrane helix</keyword>
<reference evidence="3 4" key="1">
    <citation type="submission" date="2017-02" db="EMBL/GenBank/DDBJ databases">
        <title>Genomic diversity within the haloalkaliphilic genus Thioalkalivibrio.</title>
        <authorList>
            <person name="Ahn A.-C."/>
            <person name="Meier-Kolthoff J."/>
            <person name="Overmars L."/>
            <person name="Richter M."/>
            <person name="Woyke T."/>
            <person name="Sorokin D.Y."/>
            <person name="Muyzer G."/>
        </authorList>
    </citation>
    <scope>NUCLEOTIDE SEQUENCE [LARGE SCALE GENOMIC DNA]</scope>
    <source>
        <strain evidence="3 4">HL17</strain>
    </source>
</reference>
<feature type="transmembrane region" description="Helical" evidence="2">
    <location>
        <begin position="9"/>
        <end position="26"/>
    </location>
</feature>
<feature type="region of interest" description="Disordered" evidence="1">
    <location>
        <begin position="200"/>
        <end position="228"/>
    </location>
</feature>
<keyword evidence="4" id="KW-1185">Reference proteome</keyword>
<feature type="region of interest" description="Disordered" evidence="1">
    <location>
        <begin position="156"/>
        <end position="186"/>
    </location>
</feature>
<comment type="caution">
    <text evidence="3">The sequence shown here is derived from an EMBL/GenBank/DDBJ whole genome shotgun (WGS) entry which is preliminary data.</text>
</comment>
<evidence type="ECO:0000256" key="1">
    <source>
        <dbReference type="SAM" id="MobiDB-lite"/>
    </source>
</evidence>
<keyword evidence="2" id="KW-0472">Membrane</keyword>
<dbReference type="InterPro" id="IPR021207">
    <property type="entry name" value="Integr_conj_element_PFL4705"/>
</dbReference>
<protein>
    <submittedName>
        <fullName evidence="3">Integrating conjugative element protein</fullName>
    </submittedName>
</protein>
<evidence type="ECO:0000256" key="2">
    <source>
        <dbReference type="SAM" id="Phobius"/>
    </source>
</evidence>